<dbReference type="InterPro" id="IPR022029">
    <property type="entry name" value="YoaR-like_PG-bd"/>
</dbReference>
<proteinExistence type="predicted"/>
<dbReference type="Proteomes" id="UP000606889">
    <property type="component" value="Unassembled WGS sequence"/>
</dbReference>
<organism evidence="4 5">
    <name type="scientific">Christensenella tenuis</name>
    <dbReference type="NCBI Taxonomy" id="2763033"/>
    <lineage>
        <taxon>Bacteria</taxon>
        <taxon>Bacillati</taxon>
        <taxon>Bacillota</taxon>
        <taxon>Clostridia</taxon>
        <taxon>Christensenellales</taxon>
        <taxon>Christensenellaceae</taxon>
        <taxon>Christensenella</taxon>
    </lineage>
</organism>
<dbReference type="InterPro" id="IPR007391">
    <property type="entry name" value="Vancomycin_resist_VanW"/>
</dbReference>
<dbReference type="PANTHER" id="PTHR35788">
    <property type="entry name" value="EXPORTED PROTEIN-RELATED"/>
    <property type="match status" value="1"/>
</dbReference>
<dbReference type="EMBL" id="JACOON010000004">
    <property type="protein sequence ID" value="MBC5648202.1"/>
    <property type="molecule type" value="Genomic_DNA"/>
</dbReference>
<evidence type="ECO:0000313" key="4">
    <source>
        <dbReference type="EMBL" id="MBC5648202.1"/>
    </source>
</evidence>
<evidence type="ECO:0000313" key="5">
    <source>
        <dbReference type="Proteomes" id="UP000606889"/>
    </source>
</evidence>
<dbReference type="RefSeq" id="WP_186857717.1">
    <property type="nucleotide sequence ID" value="NZ_JACOON010000004.1"/>
</dbReference>
<feature type="domain" description="YoaR-like putative peptidoglycan binding" evidence="3">
    <location>
        <begin position="103"/>
        <end position="220"/>
    </location>
</feature>
<evidence type="ECO:0000256" key="2">
    <source>
        <dbReference type="SAM" id="Phobius"/>
    </source>
</evidence>
<keyword evidence="5" id="KW-1185">Reference proteome</keyword>
<protein>
    <submittedName>
        <fullName evidence="4">VanW family protein</fullName>
    </submittedName>
</protein>
<dbReference type="InterPro" id="IPR052913">
    <property type="entry name" value="Glycopeptide_resist_protein"/>
</dbReference>
<dbReference type="Pfam" id="PF04294">
    <property type="entry name" value="VanW"/>
    <property type="match status" value="1"/>
</dbReference>
<sequence length="546" mass="59066">MRYKRPARGRRVVNKKKVAIFGAVVAAAVVAIVFCAYMFSDVKLTAEDEQELFSTGTFVEGVSVEGIQLGGLTYAEGEAKVKPVAESLQNDNKIEFTVQGEQYSYPLADVGVSVEYEDQLKAAMLYGREGKRWDLMFGEPEAKDFPLDYQFDETKLDSRIDTDSASWGEEAVDASYAVDKASDEDDMTTGGTIVKQDPKDGWTVNVDEIKATVKSQIEAKSFEPFDAQVEILKGSTEAPTGELVLMGSATTTISSSSSTGRKYNIWKMSDILNGAVFKPGEVFSINDTAGDRTVENGWALAPGIENGTYTDQAGGGICQVSSTMYNAALKAEMTIKARVPHTIMAKYVPAGMDATISTGGPDFKVENPYDSDMVMIIKCNIPDSKITVEIWGPVDRDYYLKFESVLEGEEALPDVQYKTNSSLDKYAVERTKVGQSGEQYTIYAQKYDKETDEPVGEKYKVTTSTYSAIAPVVELGSGIPVPAAGTSIEDVKAQAAELKAAEEAANNPPQPSEDPNAQPSPSAEPTPAPEESTDPVTDPETAPEGE</sequence>
<comment type="caution">
    <text evidence="4">The sequence shown here is derived from an EMBL/GenBank/DDBJ whole genome shotgun (WGS) entry which is preliminary data.</text>
</comment>
<reference evidence="4 5" key="1">
    <citation type="submission" date="2020-08" db="EMBL/GenBank/DDBJ databases">
        <title>Genome public.</title>
        <authorList>
            <person name="Liu C."/>
            <person name="Sun Q."/>
        </authorList>
    </citation>
    <scope>NUCLEOTIDE SEQUENCE [LARGE SCALE GENOMIC DNA]</scope>
    <source>
        <strain evidence="4 5">NSJ-35</strain>
    </source>
</reference>
<gene>
    <name evidence="4" type="ORF">H8S18_07620</name>
</gene>
<feature type="compositionally biased region" description="Low complexity" evidence="1">
    <location>
        <begin position="494"/>
        <end position="507"/>
    </location>
</feature>
<accession>A0ABR7EEK4</accession>
<evidence type="ECO:0000259" key="3">
    <source>
        <dbReference type="Pfam" id="PF12229"/>
    </source>
</evidence>
<keyword evidence="2" id="KW-0472">Membrane</keyword>
<feature type="region of interest" description="Disordered" evidence="1">
    <location>
        <begin position="494"/>
        <end position="546"/>
    </location>
</feature>
<dbReference type="Pfam" id="PF12229">
    <property type="entry name" value="PG_binding_4"/>
    <property type="match status" value="1"/>
</dbReference>
<keyword evidence="2" id="KW-0812">Transmembrane</keyword>
<feature type="transmembrane region" description="Helical" evidence="2">
    <location>
        <begin position="20"/>
        <end position="39"/>
    </location>
</feature>
<name>A0ABR7EEK4_9FIRM</name>
<dbReference type="PANTHER" id="PTHR35788:SF1">
    <property type="entry name" value="EXPORTED PROTEIN"/>
    <property type="match status" value="1"/>
</dbReference>
<evidence type="ECO:0000256" key="1">
    <source>
        <dbReference type="SAM" id="MobiDB-lite"/>
    </source>
</evidence>
<keyword evidence="2" id="KW-1133">Transmembrane helix</keyword>